<protein>
    <submittedName>
        <fullName evidence="1">Uncharacterized protein</fullName>
    </submittedName>
</protein>
<dbReference type="GO" id="GO:0006396">
    <property type="term" value="P:RNA processing"/>
    <property type="evidence" value="ECO:0007669"/>
    <property type="project" value="InterPro"/>
</dbReference>
<dbReference type="AlphaFoldDB" id="B9SLK1"/>
<sequence length="502" mass="57563">MGLEGLQSLHLPAVPHSPSSCRKPFCTRSYSLSSFRCLNNHQPLSYSLGRPSTLFGSCGNLKTSGLKRSCSADSNAYFDEEFLRQIEDLAQKFDVFDHRKDMSDNDAAYSVSKIENDIKNITKNREKTDSAMSMSFLPSKLESLEPSFLGIVPEPPEWPEREEIVKMSIQRKANSVDIPLSLRMIRRKQKCREGFVDAAGDFEYCSVNKAFSSMVFMIREIQNHALSIRGGLYSEDLQAVVNKFQKEMNASFVWLFQQVFSRTPNLMVYVMLLLANFTVHSMVGNLTTGPSERICCRSIPVNKMTTEELNREHSTSIQYTSVGSPGYQEMTEEEEEMELWNMVVKEAALLQEEESRYPVLDQETMKQFVSPISVEIEPDDYAEFHRTDILYQMGVAEDPDNTLLLSNYAQFLYKVCRDYDRAEECFKRAIMSGPPDAETFSRYADFLWLVRKDLWNAEEVYQQALEAAPDNHYYLSKYAKFLWSTGGEDTCFPLSSPSYKVM</sequence>
<evidence type="ECO:0000313" key="1">
    <source>
        <dbReference type="EMBL" id="EEF35501.1"/>
    </source>
</evidence>
<dbReference type="EMBL" id="EQ974018">
    <property type="protein sequence ID" value="EEF35501.1"/>
    <property type="molecule type" value="Genomic_DNA"/>
</dbReference>
<dbReference type="SUPFAM" id="SSF48452">
    <property type="entry name" value="TPR-like"/>
    <property type="match status" value="1"/>
</dbReference>
<dbReference type="PANTHER" id="PTHR26312">
    <property type="entry name" value="TETRATRICOPEPTIDE REPEAT PROTEIN 5"/>
    <property type="match status" value="1"/>
</dbReference>
<dbReference type="OrthoDB" id="1924189at2759"/>
<keyword evidence="2" id="KW-1185">Reference proteome</keyword>
<dbReference type="InParanoid" id="B9SLK1"/>
<organism evidence="1 2">
    <name type="scientific">Ricinus communis</name>
    <name type="common">Castor bean</name>
    <dbReference type="NCBI Taxonomy" id="3988"/>
    <lineage>
        <taxon>Eukaryota</taxon>
        <taxon>Viridiplantae</taxon>
        <taxon>Streptophyta</taxon>
        <taxon>Embryophyta</taxon>
        <taxon>Tracheophyta</taxon>
        <taxon>Spermatophyta</taxon>
        <taxon>Magnoliopsida</taxon>
        <taxon>eudicotyledons</taxon>
        <taxon>Gunneridae</taxon>
        <taxon>Pentapetalae</taxon>
        <taxon>rosids</taxon>
        <taxon>fabids</taxon>
        <taxon>Malpighiales</taxon>
        <taxon>Euphorbiaceae</taxon>
        <taxon>Acalyphoideae</taxon>
        <taxon>Acalypheae</taxon>
        <taxon>Ricinus</taxon>
    </lineage>
</organism>
<accession>B9SLK1</accession>
<reference evidence="2" key="1">
    <citation type="journal article" date="2010" name="Nat. Biotechnol.">
        <title>Draft genome sequence of the oilseed species Ricinus communis.</title>
        <authorList>
            <person name="Chan A.P."/>
            <person name="Crabtree J."/>
            <person name="Zhao Q."/>
            <person name="Lorenzi H."/>
            <person name="Orvis J."/>
            <person name="Puiu D."/>
            <person name="Melake-Berhan A."/>
            <person name="Jones K.M."/>
            <person name="Redman J."/>
            <person name="Chen G."/>
            <person name="Cahoon E.B."/>
            <person name="Gedil M."/>
            <person name="Stanke M."/>
            <person name="Haas B.J."/>
            <person name="Wortman J.R."/>
            <person name="Fraser-Liggett C.M."/>
            <person name="Ravel J."/>
            <person name="Rabinowicz P.D."/>
        </authorList>
    </citation>
    <scope>NUCLEOTIDE SEQUENCE [LARGE SCALE GENOMIC DNA]</scope>
    <source>
        <strain evidence="2">cv. Hale</strain>
    </source>
</reference>
<gene>
    <name evidence="1" type="ORF">RCOM_0592270</name>
</gene>
<dbReference type="InterPro" id="IPR003107">
    <property type="entry name" value="HAT"/>
</dbReference>
<dbReference type="eggNOG" id="ENOG502QQB3">
    <property type="taxonomic scope" value="Eukaryota"/>
</dbReference>
<dbReference type="SMART" id="SM00386">
    <property type="entry name" value="HAT"/>
    <property type="match status" value="3"/>
</dbReference>
<dbReference type="PANTHER" id="PTHR26312:SF176">
    <property type="entry name" value="TETRATRICOPEPTIDE-LIKE HELICAL DOMAIN-CONTAINING PROTEIN-RELATED"/>
    <property type="match status" value="1"/>
</dbReference>
<proteinExistence type="predicted"/>
<dbReference type="KEGG" id="rcu:8270444"/>
<dbReference type="Gene3D" id="1.25.40.10">
    <property type="entry name" value="Tetratricopeptide repeat domain"/>
    <property type="match status" value="1"/>
</dbReference>
<dbReference type="InterPro" id="IPR011990">
    <property type="entry name" value="TPR-like_helical_dom_sf"/>
</dbReference>
<dbReference type="Proteomes" id="UP000008311">
    <property type="component" value="Unassembled WGS sequence"/>
</dbReference>
<evidence type="ECO:0000313" key="2">
    <source>
        <dbReference type="Proteomes" id="UP000008311"/>
    </source>
</evidence>
<name>B9SLK1_RICCO</name>